<evidence type="ECO:0000313" key="10">
    <source>
        <dbReference type="Proteomes" id="UP000628017"/>
    </source>
</evidence>
<keyword evidence="7" id="KW-0472">Membrane</keyword>
<dbReference type="Gene3D" id="1.10.287.130">
    <property type="match status" value="1"/>
</dbReference>
<dbReference type="RefSeq" id="WP_188677680.1">
    <property type="nucleotide sequence ID" value="NZ_BMKA01000005.1"/>
</dbReference>
<dbReference type="PANTHER" id="PTHR43711">
    <property type="entry name" value="TWO-COMPONENT HISTIDINE KINASE"/>
    <property type="match status" value="1"/>
</dbReference>
<name>A0A916R1U5_9RHOB</name>
<sequence>MQRQTIFVATAILAAIYFDLWIAVYCLALIQVTEVFDIYLARRVQEDERTGVLRRVAIHYYGLLLNTVLNATAICYFIFTIAKQEGHTTHFTPMFFLFAAALFAAMNNHQVLAFIGVRLVIYAGTFLAIPILDIVETDAALLSPIWLEMFTVIFVLFFIIDSSLVYIRLYRNNLEQMETLKEEKEKATSALIAKSRFLSTISHELRTPLTSVSGAIALLDSGAMGELSPHQKRTLEIARKNAVNLSQLVGDVLDVQSLEADELLLNMDTVLCPAVLKSTYDANVAAVESQDRKLELQDPLPEVAITADKKRLERILSGLISNAVKFSSSGTTILIGLAERGDQVELTVTDEGEGIPEGQEEVVFSSFSQLDATDVRKAGGTGLGLFLARAVLEKMDGSIRYDSVLGSGTTFTITFDKLNLPKKSPTNAAV</sequence>
<gene>
    <name evidence="9" type="ORF">GCM10011498_31970</name>
</gene>
<dbReference type="InterPro" id="IPR005467">
    <property type="entry name" value="His_kinase_dom"/>
</dbReference>
<evidence type="ECO:0000259" key="8">
    <source>
        <dbReference type="PROSITE" id="PS50109"/>
    </source>
</evidence>
<dbReference type="SUPFAM" id="SSF47384">
    <property type="entry name" value="Homodimeric domain of signal transducing histidine kinase"/>
    <property type="match status" value="1"/>
</dbReference>
<feature type="transmembrane region" description="Helical" evidence="7">
    <location>
        <begin position="6"/>
        <end position="39"/>
    </location>
</feature>
<evidence type="ECO:0000256" key="5">
    <source>
        <dbReference type="ARBA" id="ARBA00022777"/>
    </source>
</evidence>
<dbReference type="Proteomes" id="UP000628017">
    <property type="component" value="Unassembled WGS sequence"/>
</dbReference>
<dbReference type="Pfam" id="PF00512">
    <property type="entry name" value="HisKA"/>
    <property type="match status" value="1"/>
</dbReference>
<feature type="transmembrane region" description="Helical" evidence="7">
    <location>
        <begin position="88"/>
        <end position="105"/>
    </location>
</feature>
<dbReference type="InterPro" id="IPR003661">
    <property type="entry name" value="HisK_dim/P_dom"/>
</dbReference>
<comment type="catalytic activity">
    <reaction evidence="1">
        <text>ATP + protein L-histidine = ADP + protein N-phospho-L-histidine.</text>
        <dbReference type="EC" id="2.7.13.3"/>
    </reaction>
</comment>
<comment type="caution">
    <text evidence="9">The sequence shown here is derived from an EMBL/GenBank/DDBJ whole genome shotgun (WGS) entry which is preliminary data.</text>
</comment>
<keyword evidence="5" id="KW-0418">Kinase</keyword>
<dbReference type="GO" id="GO:0000155">
    <property type="term" value="F:phosphorelay sensor kinase activity"/>
    <property type="evidence" value="ECO:0007669"/>
    <property type="project" value="InterPro"/>
</dbReference>
<feature type="transmembrane region" description="Helical" evidence="7">
    <location>
        <begin position="144"/>
        <end position="167"/>
    </location>
</feature>
<dbReference type="EMBL" id="BMKA01000005">
    <property type="protein sequence ID" value="GGA28469.1"/>
    <property type="molecule type" value="Genomic_DNA"/>
</dbReference>
<dbReference type="SMART" id="SM00387">
    <property type="entry name" value="HATPase_c"/>
    <property type="match status" value="1"/>
</dbReference>
<accession>A0A916R1U5</accession>
<evidence type="ECO:0000256" key="7">
    <source>
        <dbReference type="SAM" id="Phobius"/>
    </source>
</evidence>
<evidence type="ECO:0000256" key="4">
    <source>
        <dbReference type="ARBA" id="ARBA00022679"/>
    </source>
</evidence>
<keyword evidence="4" id="KW-0808">Transferase</keyword>
<dbReference type="Pfam" id="PF02518">
    <property type="entry name" value="HATPase_c"/>
    <property type="match status" value="1"/>
</dbReference>
<dbReference type="InterPro" id="IPR036097">
    <property type="entry name" value="HisK_dim/P_sf"/>
</dbReference>
<feature type="domain" description="Histidine kinase" evidence="8">
    <location>
        <begin position="200"/>
        <end position="419"/>
    </location>
</feature>
<proteinExistence type="predicted"/>
<evidence type="ECO:0000256" key="6">
    <source>
        <dbReference type="ARBA" id="ARBA00023012"/>
    </source>
</evidence>
<dbReference type="InterPro" id="IPR004358">
    <property type="entry name" value="Sig_transdc_His_kin-like_C"/>
</dbReference>
<feature type="transmembrane region" description="Helical" evidence="7">
    <location>
        <begin position="60"/>
        <end position="82"/>
    </location>
</feature>
<keyword evidence="10" id="KW-1185">Reference proteome</keyword>
<dbReference type="SMART" id="SM00388">
    <property type="entry name" value="HisKA"/>
    <property type="match status" value="1"/>
</dbReference>
<evidence type="ECO:0000256" key="3">
    <source>
        <dbReference type="ARBA" id="ARBA00022553"/>
    </source>
</evidence>
<feature type="transmembrane region" description="Helical" evidence="7">
    <location>
        <begin position="112"/>
        <end position="132"/>
    </location>
</feature>
<evidence type="ECO:0000313" key="9">
    <source>
        <dbReference type="EMBL" id="GGA28469.1"/>
    </source>
</evidence>
<dbReference type="SUPFAM" id="SSF55874">
    <property type="entry name" value="ATPase domain of HSP90 chaperone/DNA topoisomerase II/histidine kinase"/>
    <property type="match status" value="1"/>
</dbReference>
<evidence type="ECO:0000256" key="1">
    <source>
        <dbReference type="ARBA" id="ARBA00000085"/>
    </source>
</evidence>
<dbReference type="InterPro" id="IPR036890">
    <property type="entry name" value="HATPase_C_sf"/>
</dbReference>
<dbReference type="Gene3D" id="3.30.565.10">
    <property type="entry name" value="Histidine kinase-like ATPase, C-terminal domain"/>
    <property type="match status" value="1"/>
</dbReference>
<keyword evidence="3" id="KW-0597">Phosphoprotein</keyword>
<dbReference type="InterPro" id="IPR003594">
    <property type="entry name" value="HATPase_dom"/>
</dbReference>
<dbReference type="AlphaFoldDB" id="A0A916R1U5"/>
<dbReference type="PROSITE" id="PS50109">
    <property type="entry name" value="HIS_KIN"/>
    <property type="match status" value="1"/>
</dbReference>
<protein>
    <recommendedName>
        <fullName evidence="2">histidine kinase</fullName>
        <ecNumber evidence="2">2.7.13.3</ecNumber>
    </recommendedName>
</protein>
<dbReference type="EC" id="2.7.13.3" evidence="2"/>
<keyword evidence="7" id="KW-1133">Transmembrane helix</keyword>
<keyword evidence="6" id="KW-0902">Two-component regulatory system</keyword>
<reference evidence="9" key="1">
    <citation type="journal article" date="2014" name="Int. J. Syst. Evol. Microbiol.">
        <title>Complete genome sequence of Corynebacterium casei LMG S-19264T (=DSM 44701T), isolated from a smear-ripened cheese.</title>
        <authorList>
            <consortium name="US DOE Joint Genome Institute (JGI-PGF)"/>
            <person name="Walter F."/>
            <person name="Albersmeier A."/>
            <person name="Kalinowski J."/>
            <person name="Ruckert C."/>
        </authorList>
    </citation>
    <scope>NUCLEOTIDE SEQUENCE</scope>
    <source>
        <strain evidence="9">CGMCC 1.15880</strain>
    </source>
</reference>
<organism evidence="9 10">
    <name type="scientific">Neptunicoccus cionae</name>
    <dbReference type="NCBI Taxonomy" id="2035344"/>
    <lineage>
        <taxon>Bacteria</taxon>
        <taxon>Pseudomonadati</taxon>
        <taxon>Pseudomonadota</taxon>
        <taxon>Alphaproteobacteria</taxon>
        <taxon>Rhodobacterales</taxon>
        <taxon>Paracoccaceae</taxon>
        <taxon>Neptunicoccus</taxon>
    </lineage>
</organism>
<reference evidence="9" key="2">
    <citation type="submission" date="2020-09" db="EMBL/GenBank/DDBJ databases">
        <authorList>
            <person name="Sun Q."/>
            <person name="Zhou Y."/>
        </authorList>
    </citation>
    <scope>NUCLEOTIDE SEQUENCE</scope>
    <source>
        <strain evidence="9">CGMCC 1.15880</strain>
    </source>
</reference>
<dbReference type="PRINTS" id="PR00344">
    <property type="entry name" value="BCTRLSENSOR"/>
</dbReference>
<dbReference type="CDD" id="cd00082">
    <property type="entry name" value="HisKA"/>
    <property type="match status" value="1"/>
</dbReference>
<dbReference type="PANTHER" id="PTHR43711:SF26">
    <property type="entry name" value="SENSOR HISTIDINE KINASE RCSC"/>
    <property type="match status" value="1"/>
</dbReference>
<dbReference type="InterPro" id="IPR050736">
    <property type="entry name" value="Sensor_HK_Regulatory"/>
</dbReference>
<evidence type="ECO:0000256" key="2">
    <source>
        <dbReference type="ARBA" id="ARBA00012438"/>
    </source>
</evidence>
<keyword evidence="7" id="KW-0812">Transmembrane</keyword>